<gene>
    <name evidence="2" type="ORF">B2G52_00685</name>
</gene>
<dbReference type="InterPro" id="IPR012332">
    <property type="entry name" value="Autotransporter_pectin_lyase_C"/>
</dbReference>
<dbReference type="InterPro" id="IPR005546">
    <property type="entry name" value="Autotransporte_beta"/>
</dbReference>
<dbReference type="EMBL" id="CP019894">
    <property type="protein sequence ID" value="ARB05407.1"/>
    <property type="molecule type" value="Genomic_DNA"/>
</dbReference>
<dbReference type="SMART" id="SM00869">
    <property type="entry name" value="Autotransporter"/>
    <property type="match status" value="1"/>
</dbReference>
<dbReference type="PROSITE" id="PS51208">
    <property type="entry name" value="AUTOTRANSPORTER"/>
    <property type="match status" value="1"/>
</dbReference>
<reference evidence="2 3" key="1">
    <citation type="submission" date="2017-03" db="EMBL/GenBank/DDBJ databases">
        <title>N. lactamica Y92-1009 whole genome sequence.</title>
        <authorList>
            <person name="Pandey A.K."/>
            <person name="Read R.C."/>
        </authorList>
    </citation>
    <scope>NUCLEOTIDE SEQUENCE [LARGE SCALE GENOMIC DNA]</scope>
    <source>
        <strain evidence="2 3">Y92-1009</strain>
    </source>
</reference>
<dbReference type="InterPro" id="IPR050909">
    <property type="entry name" value="Bact_Autotransporter_VF"/>
</dbReference>
<accession>A0AAU8VI04</accession>
<sequence length="626" mass="69178">MSFDCFGAFSYQPGSDTRSTNVGDTVDFSFSDKPANGVSHYFSSGKTDPNSSEALYDEINITDKNYNSGILAVDNMPVVKKYITDTYGDNLKDAVKKQLQDLYKTRPEAWEENKKRTEEAYIEQLGPKFSILKQKNPDLINKLVEDSVLTPHSNTTPTNLDNIFNKTLRVKIENKSHVAGQVLELTKMTLKDSLWEPRRHSDIHTLETSDNARIRLNTKDEKLTVHKEYKGGADFLFGYDVRESDEPALTFEQNVSGKSNVVLEQNPKNVKTLDGRKLIAAKQADKDAFGLDKTYKTGLYELLLKQCEGGFCFGVQRLAIPEAEAVLYAQQAYAANTLFGLRAADRGDDVYAADPSRQKLWLRFIGGRSHQNIRGGAAADGRSKGVQIGGEVFVRQNEGSRLAIGVMGGRAGQHASANGKDGAAGSYLHGYGGGVYAAWHQLRDKQTGAYLDGWLQYQRFKHRINDENRAERYKTKGWTASVEGGYNALVAEGVVGKGNNVRFYLQPQAQFTYLGVNGGFTDSEGTAVGLLGSGQWQSRAGIRAKTRFALRNGVNLQPFAAFNVLHRSKSFGVEMDGEKQTLAGRTALEGRFGIEAGWKGHMSARIGYGKRTDGDKEAALSVKWLF</sequence>
<proteinExistence type="predicted"/>
<dbReference type="InterPro" id="IPR006315">
    <property type="entry name" value="OM_autotransptr_brl_dom"/>
</dbReference>
<protein>
    <submittedName>
        <fullName evidence="2">Autotransporter domain-containing protein</fullName>
    </submittedName>
</protein>
<dbReference type="InterPro" id="IPR011050">
    <property type="entry name" value="Pectin_lyase_fold/virulence"/>
</dbReference>
<organism evidence="2 3">
    <name type="scientific">Neisseria lactamica</name>
    <dbReference type="NCBI Taxonomy" id="486"/>
    <lineage>
        <taxon>Bacteria</taxon>
        <taxon>Pseudomonadati</taxon>
        <taxon>Pseudomonadota</taxon>
        <taxon>Betaproteobacteria</taxon>
        <taxon>Neisseriales</taxon>
        <taxon>Neisseriaceae</taxon>
        <taxon>Neisseria</taxon>
    </lineage>
</organism>
<dbReference type="GO" id="GO:0019867">
    <property type="term" value="C:outer membrane"/>
    <property type="evidence" value="ECO:0007669"/>
    <property type="project" value="InterPro"/>
</dbReference>
<dbReference type="Gene3D" id="2.160.20.20">
    <property type="match status" value="1"/>
</dbReference>
<dbReference type="InterPro" id="IPR036709">
    <property type="entry name" value="Autotransporte_beta_dom_sf"/>
</dbReference>
<dbReference type="SUPFAM" id="SSF51126">
    <property type="entry name" value="Pectin lyase-like"/>
    <property type="match status" value="1"/>
</dbReference>
<dbReference type="PANTHER" id="PTHR12338:SF5">
    <property type="entry name" value="ANTIGEN 43-RELATED"/>
    <property type="match status" value="1"/>
</dbReference>
<dbReference type="AlphaFoldDB" id="A0AAU8VI04"/>
<dbReference type="NCBIfam" id="TIGR01414">
    <property type="entry name" value="autotrans_barl"/>
    <property type="match status" value="1"/>
</dbReference>
<dbReference type="SUPFAM" id="SSF103515">
    <property type="entry name" value="Autotransporter"/>
    <property type="match status" value="1"/>
</dbReference>
<evidence type="ECO:0000313" key="3">
    <source>
        <dbReference type="Proteomes" id="UP000191249"/>
    </source>
</evidence>
<evidence type="ECO:0000259" key="1">
    <source>
        <dbReference type="PROSITE" id="PS51208"/>
    </source>
</evidence>
<name>A0AAU8VI04_NEILA</name>
<feature type="domain" description="Autotransporter" evidence="1">
    <location>
        <begin position="353"/>
        <end position="626"/>
    </location>
</feature>
<dbReference type="Gene3D" id="2.40.128.130">
    <property type="entry name" value="Autotransporter beta-domain"/>
    <property type="match status" value="1"/>
</dbReference>
<evidence type="ECO:0000313" key="2">
    <source>
        <dbReference type="EMBL" id="ARB05407.1"/>
    </source>
</evidence>
<dbReference type="Proteomes" id="UP000191249">
    <property type="component" value="Chromosome"/>
</dbReference>
<dbReference type="PANTHER" id="PTHR12338">
    <property type="entry name" value="AUTOTRANSPORTER"/>
    <property type="match status" value="1"/>
</dbReference>